<evidence type="ECO:0000256" key="5">
    <source>
        <dbReference type="ARBA" id="ARBA00022490"/>
    </source>
</evidence>
<evidence type="ECO:0000256" key="7">
    <source>
        <dbReference type="ARBA" id="ARBA00022737"/>
    </source>
</evidence>
<evidence type="ECO:0000313" key="15">
    <source>
        <dbReference type="EMBL" id="KAJ7662316.1"/>
    </source>
</evidence>
<evidence type="ECO:0000256" key="12">
    <source>
        <dbReference type="SAM" id="MobiDB-lite"/>
    </source>
</evidence>
<dbReference type="Pfam" id="PF12763">
    <property type="entry name" value="EH"/>
    <property type="match status" value="1"/>
</dbReference>
<evidence type="ECO:0000256" key="10">
    <source>
        <dbReference type="ARBA" id="ARBA00023136"/>
    </source>
</evidence>
<keyword evidence="8" id="KW-0967">Endosome</keyword>
<dbReference type="GO" id="GO:0005509">
    <property type="term" value="F:calcium ion binding"/>
    <property type="evidence" value="ECO:0007669"/>
    <property type="project" value="InterPro"/>
</dbReference>
<keyword evidence="6" id="KW-0254">Endocytosis</keyword>
<dbReference type="GO" id="GO:0016197">
    <property type="term" value="P:endosomal transport"/>
    <property type="evidence" value="ECO:0007669"/>
    <property type="project" value="TreeGrafter"/>
</dbReference>
<dbReference type="CDD" id="cd00052">
    <property type="entry name" value="EH"/>
    <property type="match status" value="1"/>
</dbReference>
<dbReference type="PROSITE" id="PS50031">
    <property type="entry name" value="EH"/>
    <property type="match status" value="1"/>
</dbReference>
<evidence type="ECO:0000313" key="16">
    <source>
        <dbReference type="Proteomes" id="UP001221757"/>
    </source>
</evidence>
<dbReference type="PANTHER" id="PTHR11216:SF173">
    <property type="entry name" value="ACTIN CYTOSKELETON-REGULATORY COMPLEX PROTEIN PAN1"/>
    <property type="match status" value="1"/>
</dbReference>
<name>A0AAD7CTL5_MYCRO</name>
<protein>
    <recommendedName>
        <fullName evidence="17">Actin cytoskeleton-regulatory complex protein pan1</fullName>
    </recommendedName>
</protein>
<dbReference type="GO" id="GO:0030479">
    <property type="term" value="C:actin cortical patch"/>
    <property type="evidence" value="ECO:0007669"/>
    <property type="project" value="UniProtKB-SubCell"/>
</dbReference>
<keyword evidence="5" id="KW-0963">Cytoplasm</keyword>
<gene>
    <name evidence="15" type="ORF">B0H17DRAFT_1212006</name>
</gene>
<keyword evidence="7" id="KW-0677">Repeat</keyword>
<evidence type="ECO:0000256" key="9">
    <source>
        <dbReference type="ARBA" id="ARBA00023054"/>
    </source>
</evidence>
<evidence type="ECO:0008006" key="17">
    <source>
        <dbReference type="Google" id="ProtNLM"/>
    </source>
</evidence>
<dbReference type="AlphaFoldDB" id="A0AAD7CTL5"/>
<comment type="caution">
    <text evidence="15">The sequence shown here is derived from an EMBL/GenBank/DDBJ whole genome shotgun (WGS) entry which is preliminary data.</text>
</comment>
<feature type="compositionally biased region" description="Polar residues" evidence="12">
    <location>
        <begin position="103"/>
        <end position="118"/>
    </location>
</feature>
<evidence type="ECO:0000256" key="2">
    <source>
        <dbReference type="ARBA" id="ARBA00004134"/>
    </source>
</evidence>
<reference evidence="15" key="1">
    <citation type="submission" date="2023-03" db="EMBL/GenBank/DDBJ databases">
        <title>Massive genome expansion in bonnet fungi (Mycena s.s.) driven by repeated elements and novel gene families across ecological guilds.</title>
        <authorList>
            <consortium name="Lawrence Berkeley National Laboratory"/>
            <person name="Harder C.B."/>
            <person name="Miyauchi S."/>
            <person name="Viragh M."/>
            <person name="Kuo A."/>
            <person name="Thoen E."/>
            <person name="Andreopoulos B."/>
            <person name="Lu D."/>
            <person name="Skrede I."/>
            <person name="Drula E."/>
            <person name="Henrissat B."/>
            <person name="Morin E."/>
            <person name="Kohler A."/>
            <person name="Barry K."/>
            <person name="LaButti K."/>
            <person name="Morin E."/>
            <person name="Salamov A."/>
            <person name="Lipzen A."/>
            <person name="Mereny Z."/>
            <person name="Hegedus B."/>
            <person name="Baldrian P."/>
            <person name="Stursova M."/>
            <person name="Weitz H."/>
            <person name="Taylor A."/>
            <person name="Grigoriev I.V."/>
            <person name="Nagy L.G."/>
            <person name="Martin F."/>
            <person name="Kauserud H."/>
        </authorList>
    </citation>
    <scope>NUCLEOTIDE SEQUENCE</scope>
    <source>
        <strain evidence="15">CBHHK067</strain>
    </source>
</reference>
<dbReference type="Proteomes" id="UP001221757">
    <property type="component" value="Unassembled WGS sequence"/>
</dbReference>
<evidence type="ECO:0000256" key="6">
    <source>
        <dbReference type="ARBA" id="ARBA00022583"/>
    </source>
</evidence>
<dbReference type="SUPFAM" id="SSF47473">
    <property type="entry name" value="EF-hand"/>
    <property type="match status" value="1"/>
</dbReference>
<evidence type="ECO:0000256" key="8">
    <source>
        <dbReference type="ARBA" id="ARBA00022753"/>
    </source>
</evidence>
<evidence type="ECO:0000256" key="11">
    <source>
        <dbReference type="ARBA" id="ARBA00023212"/>
    </source>
</evidence>
<proteinExistence type="inferred from homology"/>
<comment type="subcellular location">
    <subcellularLocation>
        <location evidence="3">Cell membrane</location>
        <topology evidence="3">Peripheral membrane protein</topology>
        <orientation evidence="3">Cytoplasmic side</orientation>
    </subcellularLocation>
    <subcellularLocation>
        <location evidence="2">Cytoplasm</location>
        <location evidence="2">Cytoskeleton</location>
        <location evidence="2">Actin patch</location>
    </subcellularLocation>
    <subcellularLocation>
        <location evidence="1">Endosome membrane</location>
        <topology evidence="1">Peripheral membrane protein</topology>
        <orientation evidence="1">Cytoplasmic side</orientation>
    </subcellularLocation>
</comment>
<comment type="similarity">
    <text evidence="4">Belongs to the PAN1 family.</text>
</comment>
<evidence type="ECO:0000256" key="3">
    <source>
        <dbReference type="ARBA" id="ARBA00004413"/>
    </source>
</evidence>
<feature type="compositionally biased region" description="Basic and acidic residues" evidence="12">
    <location>
        <begin position="247"/>
        <end position="264"/>
    </location>
</feature>
<keyword evidence="16" id="KW-1185">Reference proteome</keyword>
<dbReference type="GO" id="GO:0005886">
    <property type="term" value="C:plasma membrane"/>
    <property type="evidence" value="ECO:0007669"/>
    <property type="project" value="TreeGrafter"/>
</dbReference>
<feature type="region of interest" description="Disordered" evidence="12">
    <location>
        <begin position="94"/>
        <end position="122"/>
    </location>
</feature>
<dbReference type="PANTHER" id="PTHR11216">
    <property type="entry name" value="EH DOMAIN"/>
    <property type="match status" value="1"/>
</dbReference>
<evidence type="ECO:0000259" key="14">
    <source>
        <dbReference type="PROSITE" id="PS50222"/>
    </source>
</evidence>
<feature type="compositionally biased region" description="Basic and acidic residues" evidence="12">
    <location>
        <begin position="342"/>
        <end position="358"/>
    </location>
</feature>
<dbReference type="GO" id="GO:0005768">
    <property type="term" value="C:endosome"/>
    <property type="evidence" value="ECO:0007669"/>
    <property type="project" value="UniProtKB-SubCell"/>
</dbReference>
<keyword evidence="9" id="KW-0175">Coiled coil</keyword>
<dbReference type="GO" id="GO:0006897">
    <property type="term" value="P:endocytosis"/>
    <property type="evidence" value="ECO:0007669"/>
    <property type="project" value="TreeGrafter"/>
</dbReference>
<organism evidence="15 16">
    <name type="scientific">Mycena rosella</name>
    <name type="common">Pink bonnet</name>
    <name type="synonym">Agaricus rosellus</name>
    <dbReference type="NCBI Taxonomy" id="1033263"/>
    <lineage>
        <taxon>Eukaryota</taxon>
        <taxon>Fungi</taxon>
        <taxon>Dikarya</taxon>
        <taxon>Basidiomycota</taxon>
        <taxon>Agaricomycotina</taxon>
        <taxon>Agaricomycetes</taxon>
        <taxon>Agaricomycetidae</taxon>
        <taxon>Agaricales</taxon>
        <taxon>Marasmiineae</taxon>
        <taxon>Mycenaceae</taxon>
        <taxon>Mycena</taxon>
    </lineage>
</organism>
<evidence type="ECO:0000256" key="4">
    <source>
        <dbReference type="ARBA" id="ARBA00009351"/>
    </source>
</evidence>
<feature type="compositionally biased region" description="Basic and acidic residues" evidence="12">
    <location>
        <begin position="272"/>
        <end position="281"/>
    </location>
</feature>
<dbReference type="InterPro" id="IPR002048">
    <property type="entry name" value="EF_hand_dom"/>
</dbReference>
<accession>A0AAD7CTL5</accession>
<dbReference type="InterPro" id="IPR011992">
    <property type="entry name" value="EF-hand-dom_pair"/>
</dbReference>
<keyword evidence="10" id="KW-0472">Membrane</keyword>
<dbReference type="Gene3D" id="1.10.238.10">
    <property type="entry name" value="EF-hand"/>
    <property type="match status" value="1"/>
</dbReference>
<dbReference type="EMBL" id="JARKIE010000243">
    <property type="protein sequence ID" value="KAJ7662316.1"/>
    <property type="molecule type" value="Genomic_DNA"/>
</dbReference>
<feature type="domain" description="EH" evidence="13">
    <location>
        <begin position="31"/>
        <end position="98"/>
    </location>
</feature>
<dbReference type="InterPro" id="IPR000261">
    <property type="entry name" value="EH_dom"/>
</dbReference>
<feature type="region of interest" description="Disordered" evidence="12">
    <location>
        <begin position="247"/>
        <end position="358"/>
    </location>
</feature>
<sequence>MFLKSIANHVSHIRTWDTQNTRFIDDQRALEIFGQSGLSKDDLARIWILADIDDHGKLNIDEFHVAMGLIHRTHALGDSVNIIQDLLKHETLAPASADGPTSYRPNRSFTNNTNQGSDPSRDATIYVHADGQSPYKPASWHVNRDTVRASSDVDSPAADLSDMKCALANTVQMLDRVAAADRNRTAEDEALEREMEDLKYRVKRINEDLEYVACPPRTASKDDECCKLERELLELMHVRVPEVERKMTLRDEHKDKEKRGLARDRKQRNKRRYDNGDRERPYSPSAVLPPPTPKAAPPPPKLRKVVPPPKPISQGAPPPVAPIPNPAPPPPPVISEVDPEEEAFRAREEAIRKQREARAERLRQLEREEQGAARVE</sequence>
<keyword evidence="11" id="KW-0206">Cytoskeleton</keyword>
<dbReference type="SMART" id="SM00027">
    <property type="entry name" value="EH"/>
    <property type="match status" value="1"/>
</dbReference>
<feature type="compositionally biased region" description="Pro residues" evidence="12">
    <location>
        <begin position="287"/>
        <end position="333"/>
    </location>
</feature>
<dbReference type="PROSITE" id="PS50222">
    <property type="entry name" value="EF_HAND_2"/>
    <property type="match status" value="1"/>
</dbReference>
<feature type="domain" description="EF-hand" evidence="14">
    <location>
        <begin position="38"/>
        <end position="73"/>
    </location>
</feature>
<evidence type="ECO:0000256" key="1">
    <source>
        <dbReference type="ARBA" id="ARBA00004125"/>
    </source>
</evidence>
<evidence type="ECO:0000259" key="13">
    <source>
        <dbReference type="PROSITE" id="PS50031"/>
    </source>
</evidence>